<dbReference type="HOGENOM" id="CLU_569932_0_0_1"/>
<name>K0KL15_WICCF</name>
<proteinExistence type="predicted"/>
<evidence type="ECO:0000313" key="2">
    <source>
        <dbReference type="EMBL" id="CCH45925.1"/>
    </source>
</evidence>
<dbReference type="FunCoup" id="K0KL15">
    <property type="interactions" value="15"/>
</dbReference>
<organism evidence="2 3">
    <name type="scientific">Wickerhamomyces ciferrii (strain ATCC 14091 / BCRC 22168 / CBS 111 / JCM 3599 / NBRC 0793 / NRRL Y-1031 F-60-10)</name>
    <name type="common">Yeast</name>
    <name type="synonym">Pichia ciferrii</name>
    <dbReference type="NCBI Taxonomy" id="1206466"/>
    <lineage>
        <taxon>Eukaryota</taxon>
        <taxon>Fungi</taxon>
        <taxon>Dikarya</taxon>
        <taxon>Ascomycota</taxon>
        <taxon>Saccharomycotina</taxon>
        <taxon>Saccharomycetes</taxon>
        <taxon>Phaffomycetales</taxon>
        <taxon>Wickerhamomycetaceae</taxon>
        <taxon>Wickerhamomyces</taxon>
    </lineage>
</organism>
<evidence type="ECO:0000313" key="3">
    <source>
        <dbReference type="Proteomes" id="UP000009328"/>
    </source>
</evidence>
<feature type="region of interest" description="Disordered" evidence="1">
    <location>
        <begin position="1"/>
        <end position="41"/>
    </location>
</feature>
<dbReference type="InParanoid" id="K0KL15"/>
<evidence type="ECO:0000256" key="1">
    <source>
        <dbReference type="SAM" id="MobiDB-lite"/>
    </source>
</evidence>
<accession>K0KL15</accession>
<gene>
    <name evidence="2" type="ORF">BN7_5512</name>
</gene>
<feature type="compositionally biased region" description="Low complexity" evidence="1">
    <location>
        <begin position="20"/>
        <end position="30"/>
    </location>
</feature>
<reference evidence="2 3" key="1">
    <citation type="journal article" date="2012" name="Eukaryot. Cell">
        <title>Draft genome sequence of Wickerhamomyces ciferrii NRRL Y-1031 F-60-10.</title>
        <authorList>
            <person name="Schneider J."/>
            <person name="Andrea H."/>
            <person name="Blom J."/>
            <person name="Jaenicke S."/>
            <person name="Ruckert C."/>
            <person name="Schorsch C."/>
            <person name="Szczepanowski R."/>
            <person name="Farwick M."/>
            <person name="Goesmann A."/>
            <person name="Puhler A."/>
            <person name="Schaffer S."/>
            <person name="Tauch A."/>
            <person name="Kohler T."/>
            <person name="Brinkrolf K."/>
        </authorList>
    </citation>
    <scope>NUCLEOTIDE SEQUENCE [LARGE SCALE GENOMIC DNA]</scope>
    <source>
        <strain evidence="3">ATCC 14091 / BCRC 22168 / CBS 111 / JCM 3599 / NBRC 0793 / NRRL Y-1031 F-60-10</strain>
    </source>
</reference>
<dbReference type="Proteomes" id="UP000009328">
    <property type="component" value="Unassembled WGS sequence"/>
</dbReference>
<feature type="compositionally biased region" description="Basic residues" evidence="1">
    <location>
        <begin position="1"/>
        <end position="12"/>
    </location>
</feature>
<comment type="caution">
    <text evidence="2">The sequence shown here is derived from an EMBL/GenBank/DDBJ whole genome shotgun (WGS) entry which is preliminary data.</text>
</comment>
<dbReference type="eggNOG" id="ENOG502QR9U">
    <property type="taxonomic scope" value="Eukaryota"/>
</dbReference>
<dbReference type="EMBL" id="CAIF01000217">
    <property type="protein sequence ID" value="CCH45925.1"/>
    <property type="molecule type" value="Genomic_DNA"/>
</dbReference>
<sequence length="397" mass="45045">MQLLRRNIRGRRGSRDEEGSNSNQSNQSSNIPRTTTTTHSRLAPELLRTASEETLINSTHRNNYTSNNVIIPGQSEQYNNLIRTQSNDSNMTHVSRAETFVDLVLGHSFHEFNEIRTMPVVSGIFQKGTFVFPSEESLNLYKSQSRNVDIELRKQGLGIPLLQICSPMLSAFKKNSPTLVIYKFKPPSSLNSSNGLDPNDNPKFEFCKIYFKYLKMKIAKYVFQFMPNGQINDPENETIVMYISSATPYADVVYRNTRLRWIGTTNMSSTFGSGFFKLIKLNDDSPSLTDNTDEVFADPTDPLLTSRDPNATQSQLPPLARFSDRESSTMPIKRTIRHGDVKMVEVLNNGDRNSILDVPYCSLVITCLALVLRDQESKKNHGNPRFYETNMASSVFY</sequence>
<feature type="compositionally biased region" description="Polar residues" evidence="1">
    <location>
        <begin position="31"/>
        <end position="40"/>
    </location>
</feature>
<protein>
    <submittedName>
        <fullName evidence="2">Uncharacterized protein</fullName>
    </submittedName>
</protein>
<dbReference type="AlphaFoldDB" id="K0KL15"/>
<keyword evidence="3" id="KW-1185">Reference proteome</keyword>